<sequence>MSIPEQSLAEVRTAAAAAAERLAENIVGLDVAERLGIADAFLLAAAPTERQVLAIVDEIEDKLREEHELKPIRREGAAEGRWVLLDYGHIVVHVQHQEERAYYALERLYDGAPVLDLQLPETGESNTDETEAE</sequence>
<comment type="caution">
    <text evidence="3">The sequence shown here is derived from an EMBL/GenBank/DDBJ whole genome shotgun (WGS) entry which is preliminary data.</text>
</comment>
<dbReference type="PANTHER" id="PTHR21043">
    <property type="entry name" value="IOJAP SUPERFAMILY ORTHOLOG"/>
    <property type="match status" value="1"/>
</dbReference>
<proteinExistence type="inferred from homology"/>
<evidence type="ECO:0000313" key="3">
    <source>
        <dbReference type="EMBL" id="MFC0581172.1"/>
    </source>
</evidence>
<evidence type="ECO:0000256" key="2">
    <source>
        <dbReference type="HAMAP-Rule" id="MF_01477"/>
    </source>
</evidence>
<dbReference type="RefSeq" id="WP_377457802.1">
    <property type="nucleotide sequence ID" value="NZ_JBHLUB010000001.1"/>
</dbReference>
<dbReference type="EMBL" id="JBHLUB010000001">
    <property type="protein sequence ID" value="MFC0581172.1"/>
    <property type="molecule type" value="Genomic_DNA"/>
</dbReference>
<accession>A0ABV6P7R3</accession>
<dbReference type="Proteomes" id="UP001589862">
    <property type="component" value="Unassembled WGS sequence"/>
</dbReference>
<evidence type="ECO:0000313" key="4">
    <source>
        <dbReference type="Proteomes" id="UP001589862"/>
    </source>
</evidence>
<reference evidence="3 4" key="1">
    <citation type="submission" date="2024-09" db="EMBL/GenBank/DDBJ databases">
        <authorList>
            <person name="Sun Q."/>
            <person name="Mori K."/>
        </authorList>
    </citation>
    <scope>NUCLEOTIDE SEQUENCE [LARGE SCALE GENOMIC DNA]</scope>
    <source>
        <strain evidence="3 4">NCAIM B.02604</strain>
    </source>
</reference>
<dbReference type="PANTHER" id="PTHR21043:SF0">
    <property type="entry name" value="MITOCHONDRIAL ASSEMBLY OF RIBOSOMAL LARGE SUBUNIT PROTEIN 1"/>
    <property type="match status" value="1"/>
</dbReference>
<dbReference type="Pfam" id="PF02410">
    <property type="entry name" value="RsfS"/>
    <property type="match status" value="1"/>
</dbReference>
<comment type="similarity">
    <text evidence="1 2">Belongs to the Iojap/RsfS family.</text>
</comment>
<dbReference type="InterPro" id="IPR004394">
    <property type="entry name" value="Iojap/RsfS/C7orf30"/>
</dbReference>
<keyword evidence="2" id="KW-0678">Repressor</keyword>
<dbReference type="NCBIfam" id="TIGR00090">
    <property type="entry name" value="rsfS_iojap_ybeB"/>
    <property type="match status" value="1"/>
</dbReference>
<comment type="function">
    <text evidence="2">Functions as a ribosomal silencing factor. Interacts with ribosomal protein uL14 (rplN), blocking formation of intersubunit bridge B8. Prevents association of the 30S and 50S ribosomal subunits and the formation of functional ribosomes, thus repressing translation.</text>
</comment>
<dbReference type="SUPFAM" id="SSF81301">
    <property type="entry name" value="Nucleotidyltransferase"/>
    <property type="match status" value="1"/>
</dbReference>
<keyword evidence="4" id="KW-1185">Reference proteome</keyword>
<name>A0ABV6P7R3_9MICC</name>
<comment type="subunit">
    <text evidence="2">Interacts with ribosomal protein uL14 (rplN).</text>
</comment>
<protein>
    <recommendedName>
        <fullName evidence="2">Ribosomal silencing factor RsfS</fullName>
    </recommendedName>
</protein>
<dbReference type="Gene3D" id="3.30.460.10">
    <property type="entry name" value="Beta Polymerase, domain 2"/>
    <property type="match status" value="1"/>
</dbReference>
<gene>
    <name evidence="2 3" type="primary">rsfS</name>
    <name evidence="3" type="ORF">ACFFFR_02045</name>
</gene>
<dbReference type="HAMAP" id="MF_01477">
    <property type="entry name" value="Iojap_RsfS"/>
    <property type="match status" value="1"/>
</dbReference>
<evidence type="ECO:0000256" key="1">
    <source>
        <dbReference type="ARBA" id="ARBA00010574"/>
    </source>
</evidence>
<keyword evidence="2" id="KW-0963">Cytoplasm</keyword>
<comment type="subcellular location">
    <subcellularLocation>
        <location evidence="2">Cytoplasm</location>
    </subcellularLocation>
</comment>
<organism evidence="3 4">
    <name type="scientific">Micrococcoides hystricis</name>
    <dbReference type="NCBI Taxonomy" id="1572761"/>
    <lineage>
        <taxon>Bacteria</taxon>
        <taxon>Bacillati</taxon>
        <taxon>Actinomycetota</taxon>
        <taxon>Actinomycetes</taxon>
        <taxon>Micrococcales</taxon>
        <taxon>Micrococcaceae</taxon>
        <taxon>Micrococcoides</taxon>
    </lineage>
</organism>
<keyword evidence="2" id="KW-0810">Translation regulation</keyword>
<dbReference type="InterPro" id="IPR043519">
    <property type="entry name" value="NT_sf"/>
</dbReference>